<evidence type="ECO:0000313" key="3">
    <source>
        <dbReference type="Proteomes" id="UP000275385"/>
    </source>
</evidence>
<organism evidence="2 3">
    <name type="scientific">Coniochaeta pulveracea</name>
    <dbReference type="NCBI Taxonomy" id="177199"/>
    <lineage>
        <taxon>Eukaryota</taxon>
        <taxon>Fungi</taxon>
        <taxon>Dikarya</taxon>
        <taxon>Ascomycota</taxon>
        <taxon>Pezizomycotina</taxon>
        <taxon>Sordariomycetes</taxon>
        <taxon>Sordariomycetidae</taxon>
        <taxon>Coniochaetales</taxon>
        <taxon>Coniochaetaceae</taxon>
        <taxon>Coniochaeta</taxon>
    </lineage>
</organism>
<feature type="region of interest" description="Disordered" evidence="1">
    <location>
        <begin position="21"/>
        <end position="45"/>
    </location>
</feature>
<dbReference type="AlphaFoldDB" id="A0A420YJP0"/>
<reference evidence="2 3" key="1">
    <citation type="submission" date="2018-08" db="EMBL/GenBank/DDBJ databases">
        <title>Draft genome of the lignicolous fungus Coniochaeta pulveracea.</title>
        <authorList>
            <person name="Borstlap C.J."/>
            <person name="De Witt R.N."/>
            <person name="Botha A."/>
            <person name="Volschenk H."/>
        </authorList>
    </citation>
    <scope>NUCLEOTIDE SEQUENCE [LARGE SCALE GENOMIC DNA]</scope>
    <source>
        <strain evidence="2 3">CAB683</strain>
    </source>
</reference>
<proteinExistence type="predicted"/>
<accession>A0A420YJP0</accession>
<comment type="caution">
    <text evidence="2">The sequence shown here is derived from an EMBL/GenBank/DDBJ whole genome shotgun (WGS) entry which is preliminary data.</text>
</comment>
<protein>
    <submittedName>
        <fullName evidence="2">Uncharacterized protein</fullName>
    </submittedName>
</protein>
<gene>
    <name evidence="2" type="ORF">DL546_008010</name>
</gene>
<sequence length="591" mass="66632">MAGLKRKASVEVSLPNAKRYKSSKGTGKVTTFLGSTNSTPLPSHMGRRLPNEILDMIFTAALDIDTKPTIHFLEADFCRENKANQSLDPVFYVPTKEAGAEDVVDCSSYRSNLAVAQTNWGASEAYRKSTLCNRNKYGENVVEITAQVSRDDFIDVLDADPPTPLQGKTLSIQLCPSKDLLCLQAPIRPSGQTSNWFSTEDWHFTLPNIYFRPLWPQGIDQLERLAIDWKTELTRGSIRTRCCSNFPCKYLKDVYQQVMYCTPPSQRAYCSSCLGSLLDAMSASVESSQMLYHLVDGEFGSEAERCMPFGSSCQDEFDAAFASFECVSCQTQYPISEGLVSGQSSPWKPNCLNWHDPKVHSDIETLFRGRMRKLRSFYIICTDIKLKEGRLPAGQVEEFSGYRSRFVQVDEEDDCWDLTEVRGTTLQDRPGQKNDIDPFRYAEQLEEIAWASAWQFPRIYTARNKQIADEDKNIWVAGNGQSSAVSEEDVDMETGDAEEHGYGGYEDEEFGDEAFEYEGYVDDEDDTEDEHARRYYEARGMAIPPLQQWPMDSYIGRYGGLHAPSIHGIAGENKFSPVKVKILACIKEGGR</sequence>
<evidence type="ECO:0000256" key="1">
    <source>
        <dbReference type="SAM" id="MobiDB-lite"/>
    </source>
</evidence>
<dbReference type="OrthoDB" id="5243194at2759"/>
<name>A0A420YJP0_9PEZI</name>
<keyword evidence="3" id="KW-1185">Reference proteome</keyword>
<feature type="compositionally biased region" description="Polar residues" evidence="1">
    <location>
        <begin position="23"/>
        <end position="41"/>
    </location>
</feature>
<dbReference type="EMBL" id="QVQW01000006">
    <property type="protein sequence ID" value="RKU48055.1"/>
    <property type="molecule type" value="Genomic_DNA"/>
</dbReference>
<dbReference type="Proteomes" id="UP000275385">
    <property type="component" value="Unassembled WGS sequence"/>
</dbReference>
<evidence type="ECO:0000313" key="2">
    <source>
        <dbReference type="EMBL" id="RKU48055.1"/>
    </source>
</evidence>